<evidence type="ECO:0000313" key="3">
    <source>
        <dbReference type="Proteomes" id="UP000230914"/>
    </source>
</evidence>
<feature type="compositionally biased region" description="Pro residues" evidence="1">
    <location>
        <begin position="282"/>
        <end position="299"/>
    </location>
</feature>
<sequence length="368" mass="39471">MMIALIGIMVGLPAPLTRGATLTASYVEGGHGVRINGYLAGGLGTYRLTDGSVTMLALCIEADERNSTEDDAYQLVENRVISPELDTLLFLLDDGAADENTAIAAAALAWYYSDAQRLSGGPVWSDPAHDLSPISPTSPEPWEALAPSTPDHPIGFWRDEEPLDHAEVRLAELHRQVTAWASPWQLTAEPGGFRLYNDHGPIAGQPISITHRASSIGITDEDGLVTVDTTPNTDTFTITATAMAPGIHREWDGAPGLQRMTTASHRMLSASITIPATTSPPTTIPPSTSPPTTIPPTTIPPSTSRPTTIPPTTIPTTTTRRHLFHRQLVLRTRSASPRCPGRPCPAPEHHKLRTYSTTAISSLWPVSA</sequence>
<evidence type="ECO:0000313" key="2">
    <source>
        <dbReference type="EMBL" id="PIE32221.1"/>
    </source>
</evidence>
<name>A0A2G6K977_9ACTN</name>
<dbReference type="EMBL" id="PDSL01000052">
    <property type="protein sequence ID" value="PIE32221.1"/>
    <property type="molecule type" value="Genomic_DNA"/>
</dbReference>
<dbReference type="Proteomes" id="UP000230914">
    <property type="component" value="Unassembled WGS sequence"/>
</dbReference>
<accession>A0A2G6K977</accession>
<protein>
    <recommendedName>
        <fullName evidence="4">Thioester domain-containing protein</fullName>
    </recommendedName>
</protein>
<proteinExistence type="predicted"/>
<gene>
    <name evidence="2" type="ORF">CSA55_03890</name>
</gene>
<organism evidence="2 3">
    <name type="scientific">Ilumatobacter coccineus</name>
    <dbReference type="NCBI Taxonomy" id="467094"/>
    <lineage>
        <taxon>Bacteria</taxon>
        <taxon>Bacillati</taxon>
        <taxon>Actinomycetota</taxon>
        <taxon>Acidimicrobiia</taxon>
        <taxon>Acidimicrobiales</taxon>
        <taxon>Ilumatobacteraceae</taxon>
        <taxon>Ilumatobacter</taxon>
    </lineage>
</organism>
<evidence type="ECO:0008006" key="4">
    <source>
        <dbReference type="Google" id="ProtNLM"/>
    </source>
</evidence>
<comment type="caution">
    <text evidence="2">The sequence shown here is derived from an EMBL/GenBank/DDBJ whole genome shotgun (WGS) entry which is preliminary data.</text>
</comment>
<feature type="region of interest" description="Disordered" evidence="1">
    <location>
        <begin position="275"/>
        <end position="321"/>
    </location>
</feature>
<reference evidence="2 3" key="1">
    <citation type="submission" date="2017-10" db="EMBL/GenBank/DDBJ databases">
        <title>Novel microbial diversity and functional potential in the marine mammal oral microbiome.</title>
        <authorList>
            <person name="Dudek N.K."/>
            <person name="Sun C.L."/>
            <person name="Burstein D."/>
            <person name="Kantor R.S."/>
            <person name="Aliaga Goltsman D.S."/>
            <person name="Bik E.M."/>
            <person name="Thomas B.C."/>
            <person name="Banfield J.F."/>
            <person name="Relman D.A."/>
        </authorList>
    </citation>
    <scope>NUCLEOTIDE SEQUENCE [LARGE SCALE GENOMIC DNA]</scope>
    <source>
        <strain evidence="2">DOLJORAL78_61_10</strain>
    </source>
</reference>
<evidence type="ECO:0000256" key="1">
    <source>
        <dbReference type="SAM" id="MobiDB-lite"/>
    </source>
</evidence>
<feature type="region of interest" description="Disordered" evidence="1">
    <location>
        <begin position="134"/>
        <end position="154"/>
    </location>
</feature>
<dbReference type="AlphaFoldDB" id="A0A2G6K977"/>